<organism evidence="1 2">
    <name type="scientific">Pseudomonas fluorescens</name>
    <dbReference type="NCBI Taxonomy" id="294"/>
    <lineage>
        <taxon>Bacteria</taxon>
        <taxon>Pseudomonadati</taxon>
        <taxon>Pseudomonadota</taxon>
        <taxon>Gammaproteobacteria</taxon>
        <taxon>Pseudomonadales</taxon>
        <taxon>Pseudomonadaceae</taxon>
        <taxon>Pseudomonas</taxon>
    </lineage>
</organism>
<dbReference type="OrthoDB" id="2606812at2"/>
<proteinExistence type="predicted"/>
<evidence type="ECO:0000313" key="1">
    <source>
        <dbReference type="EMBL" id="ALI04724.1"/>
    </source>
</evidence>
<accession>A0A0N7H121</accession>
<name>A0A0N7H121_PSEFL</name>
<reference evidence="1 2" key="2">
    <citation type="journal article" date="2018" name="Nature">
        <title>Mutant phenotypes for thousands of bacterial genes of unknown function.</title>
        <authorList>
            <person name="Price M.N."/>
            <person name="Wetmore K.M."/>
            <person name="Waters R.J."/>
            <person name="Callaghan M."/>
            <person name="Ray J."/>
            <person name="Liu H."/>
            <person name="Kuehl J.V."/>
            <person name="Melnyk R.A."/>
            <person name="Lamson J.S."/>
            <person name="Suh Y."/>
            <person name="Carlson H.K."/>
            <person name="Esquivel Z."/>
            <person name="Sadeeshkumar H."/>
            <person name="Chakraborty R."/>
            <person name="Zane G.M."/>
            <person name="Rubin B.E."/>
            <person name="Wall J.D."/>
            <person name="Visel A."/>
            <person name="Bristow J."/>
            <person name="Blow M.J."/>
            <person name="Arkin A.P."/>
            <person name="Deutschbauer A.M."/>
        </authorList>
    </citation>
    <scope>NUCLEOTIDE SEQUENCE [LARGE SCALE GENOMIC DNA]</scope>
    <source>
        <strain evidence="1 2">FW300-N2E3</strain>
    </source>
</reference>
<dbReference type="AlphaFoldDB" id="A0A0N7H121"/>
<reference evidence="2" key="1">
    <citation type="submission" date="2015-09" db="EMBL/GenBank/DDBJ databases">
        <title>Whole genome sequence of Pseudomonas fluorescens FW300-N2E3.</title>
        <authorList>
            <person name="Ray J."/>
            <person name="Melnyk R."/>
            <person name="Deutschbauer A."/>
        </authorList>
    </citation>
    <scope>NUCLEOTIDE SEQUENCE [LARGE SCALE GENOMIC DNA]</scope>
    <source>
        <strain evidence="2">FW300-N2E3</strain>
    </source>
</reference>
<dbReference type="Proteomes" id="UP000066487">
    <property type="component" value="Chromosome"/>
</dbReference>
<dbReference type="EMBL" id="CP012830">
    <property type="protein sequence ID" value="ALI04724.1"/>
    <property type="molecule type" value="Genomic_DNA"/>
</dbReference>
<sequence length="325" mass="36309">MNTTRRGATRTIPPALSDDALYGKAALYARRALEAKEVDAEDAYQLWATLALELLGKFALARVHPSLVVDPKNSNSMLEACGISTATAVRTIDANEVFLRLKHVVPGFNSLAYNSCKDLADRRNAELHSGHAAYIGISLEVWEGKLWHAVRLILQAANKDLEDFIGGAAAEKEELINHLSHLKCQSALQKIEHARDNFSKDADGKKRTPKTLEDQRSQSGERSWWHLYRLTSGRYARYWTRQCPACQCTAVLGGDKDYEELTDDQEEVSPGYEEVETTYSPVEFICDQCNLHLVGTDELSAAGLSEEIVEVDEREISYEPDYGND</sequence>
<evidence type="ECO:0000313" key="2">
    <source>
        <dbReference type="Proteomes" id="UP000066487"/>
    </source>
</evidence>
<dbReference type="RefSeq" id="WP_054597908.1">
    <property type="nucleotide sequence ID" value="NZ_CP012830.1"/>
</dbReference>
<protein>
    <submittedName>
        <fullName evidence="1">Uncharacterized protein</fullName>
    </submittedName>
</protein>
<gene>
    <name evidence="1" type="ORF">AO353_28065</name>
</gene>